<protein>
    <submittedName>
        <fullName evidence="2">Uncharacterized protein</fullName>
    </submittedName>
</protein>
<feature type="region of interest" description="Disordered" evidence="1">
    <location>
        <begin position="11"/>
        <end position="36"/>
    </location>
</feature>
<gene>
    <name evidence="2" type="ORF">PR002_g25912</name>
</gene>
<dbReference type="EMBL" id="QXFU01003556">
    <property type="protein sequence ID" value="KAE8974442.1"/>
    <property type="molecule type" value="Genomic_DNA"/>
</dbReference>
<dbReference type="Proteomes" id="UP000435112">
    <property type="component" value="Unassembled WGS sequence"/>
</dbReference>
<organism evidence="2 3">
    <name type="scientific">Phytophthora rubi</name>
    <dbReference type="NCBI Taxonomy" id="129364"/>
    <lineage>
        <taxon>Eukaryota</taxon>
        <taxon>Sar</taxon>
        <taxon>Stramenopiles</taxon>
        <taxon>Oomycota</taxon>
        <taxon>Peronosporomycetes</taxon>
        <taxon>Peronosporales</taxon>
        <taxon>Peronosporaceae</taxon>
        <taxon>Phytophthora</taxon>
    </lineage>
</organism>
<sequence>MSSSVLILVVGNHPRGSGDVRDSSPGPSRAEMQGLGGGNGALTSWYWKRYSGGSVSVRHDSSHVLLAESYCIY</sequence>
<comment type="caution">
    <text evidence="2">The sequence shown here is derived from an EMBL/GenBank/DDBJ whole genome shotgun (WGS) entry which is preliminary data.</text>
</comment>
<accession>A0A6A3HZC3</accession>
<name>A0A6A3HZC3_9STRA</name>
<dbReference type="AlphaFoldDB" id="A0A6A3HZC3"/>
<evidence type="ECO:0000313" key="2">
    <source>
        <dbReference type="EMBL" id="KAE8974442.1"/>
    </source>
</evidence>
<evidence type="ECO:0000313" key="3">
    <source>
        <dbReference type="Proteomes" id="UP000435112"/>
    </source>
</evidence>
<proteinExistence type="predicted"/>
<evidence type="ECO:0000256" key="1">
    <source>
        <dbReference type="SAM" id="MobiDB-lite"/>
    </source>
</evidence>
<reference evidence="2 3" key="1">
    <citation type="submission" date="2018-09" db="EMBL/GenBank/DDBJ databases">
        <title>Genomic investigation of the strawberry pathogen Phytophthora fragariae indicates pathogenicity is determined by transcriptional variation in three key races.</title>
        <authorList>
            <person name="Adams T.M."/>
            <person name="Armitage A.D."/>
            <person name="Sobczyk M.K."/>
            <person name="Bates H.J."/>
            <person name="Dunwell J.M."/>
            <person name="Nellist C.F."/>
            <person name="Harrison R.J."/>
        </authorList>
    </citation>
    <scope>NUCLEOTIDE SEQUENCE [LARGE SCALE GENOMIC DNA]</scope>
    <source>
        <strain evidence="2 3">SCRP324</strain>
    </source>
</reference>